<keyword evidence="8 10" id="KW-0472">Membrane</keyword>
<reference evidence="12" key="1">
    <citation type="submission" date="2013-09" db="EMBL/GenBank/DDBJ databases">
        <title>Corchorus olitorius genome sequencing.</title>
        <authorList>
            <person name="Alam M."/>
            <person name="Haque M.S."/>
            <person name="Islam M.S."/>
            <person name="Emdad E.M."/>
            <person name="Islam M.M."/>
            <person name="Ahmed B."/>
            <person name="Halim A."/>
            <person name="Hossen Q.M.M."/>
            <person name="Hossain M.Z."/>
            <person name="Ahmed R."/>
            <person name="Khan M.M."/>
            <person name="Islam R."/>
            <person name="Rashid M.M."/>
            <person name="Khan S.A."/>
            <person name="Rahman M.S."/>
            <person name="Alam M."/>
            <person name="Yahiya A.S."/>
            <person name="Khan M.S."/>
            <person name="Azam M.S."/>
            <person name="Haque T."/>
            <person name="Lashkar M.Z.H."/>
            <person name="Akhand A.I."/>
            <person name="Morshed G."/>
            <person name="Roy S."/>
            <person name="Uddin K.S."/>
            <person name="Rabeya T."/>
            <person name="Hossain A.S."/>
            <person name="Chowdhury A."/>
            <person name="Snigdha A.R."/>
            <person name="Mortoza M.S."/>
            <person name="Matin S.A."/>
            <person name="Hoque S.M.E."/>
            <person name="Islam M.K."/>
            <person name="Roy D.K."/>
            <person name="Haider R."/>
            <person name="Moosa M.M."/>
            <person name="Elias S.M."/>
            <person name="Hasan A.M."/>
            <person name="Jahan S."/>
            <person name="Shafiuddin M."/>
            <person name="Mahmood N."/>
            <person name="Shommy N.S."/>
        </authorList>
    </citation>
    <scope>NUCLEOTIDE SEQUENCE [LARGE SCALE GENOMIC DNA]</scope>
    <source>
        <strain evidence="12">cv. O-4</strain>
    </source>
</reference>
<dbReference type="GO" id="GO:0010344">
    <property type="term" value="P:seed oilbody biogenesis"/>
    <property type="evidence" value="ECO:0007669"/>
    <property type="project" value="TreeGrafter"/>
</dbReference>
<dbReference type="PANTHER" id="PTHR33203">
    <property type="entry name" value="OLEOSIN"/>
    <property type="match status" value="1"/>
</dbReference>
<accession>A0A1R3HAT3</accession>
<dbReference type="InterPro" id="IPR000136">
    <property type="entry name" value="Oleosin"/>
</dbReference>
<keyword evidence="5" id="KW-0551">Lipid droplet</keyword>
<comment type="similarity">
    <text evidence="4">Belongs to the oleosin family.</text>
</comment>
<evidence type="ECO:0000256" key="7">
    <source>
        <dbReference type="ARBA" id="ARBA00022989"/>
    </source>
</evidence>
<evidence type="ECO:0000256" key="10">
    <source>
        <dbReference type="SAM" id="Phobius"/>
    </source>
</evidence>
<evidence type="ECO:0000256" key="5">
    <source>
        <dbReference type="ARBA" id="ARBA00022677"/>
    </source>
</evidence>
<evidence type="ECO:0000256" key="9">
    <source>
        <dbReference type="SAM" id="MobiDB-lite"/>
    </source>
</evidence>
<dbReference type="GO" id="GO:0016020">
    <property type="term" value="C:membrane"/>
    <property type="evidence" value="ECO:0007669"/>
    <property type="project" value="UniProtKB-SubCell"/>
</dbReference>
<dbReference type="STRING" id="93759.A0A1R3HAT3"/>
<dbReference type="GO" id="GO:0012511">
    <property type="term" value="C:monolayer-surrounded lipid storage body"/>
    <property type="evidence" value="ECO:0007669"/>
    <property type="project" value="InterPro"/>
</dbReference>
<comment type="caution">
    <text evidence="11">The sequence shown here is derived from an EMBL/GenBank/DDBJ whole genome shotgun (WGS) entry which is preliminary data.</text>
</comment>
<evidence type="ECO:0000256" key="3">
    <source>
        <dbReference type="ARBA" id="ARBA00004502"/>
    </source>
</evidence>
<dbReference type="GO" id="GO:0019915">
    <property type="term" value="P:lipid storage"/>
    <property type="evidence" value="ECO:0007669"/>
    <property type="project" value="TreeGrafter"/>
</dbReference>
<sequence length="191" mass="20523">MADLYQQQTVYRVTQHQADDDYNKSSYFQDNNGPSTSKILAVVTLLPLGGTLVALAGLSFTATLIGLAITTPLFLLFSPILVPAALVIGLSVAGFLTSGAFGITGLSSLSWIANYLRRTGPYASRQLELAKRQTQDAAGQLGQRTKEVGQKIHNKSQEGGRAAATHESGRDKDRDRDQESGKTVEVQVAKK</sequence>
<dbReference type="AlphaFoldDB" id="A0A1R3HAT3"/>
<dbReference type="PANTHER" id="PTHR33203:SF44">
    <property type="entry name" value="OLEOSIN 20.3 KDA"/>
    <property type="match status" value="1"/>
</dbReference>
<evidence type="ECO:0000256" key="8">
    <source>
        <dbReference type="ARBA" id="ARBA00023136"/>
    </source>
</evidence>
<keyword evidence="6 10" id="KW-0812">Transmembrane</keyword>
<protein>
    <submittedName>
        <fullName evidence="11">Oleosin</fullName>
    </submittedName>
</protein>
<organism evidence="11 12">
    <name type="scientific">Corchorus olitorius</name>
    <dbReference type="NCBI Taxonomy" id="93759"/>
    <lineage>
        <taxon>Eukaryota</taxon>
        <taxon>Viridiplantae</taxon>
        <taxon>Streptophyta</taxon>
        <taxon>Embryophyta</taxon>
        <taxon>Tracheophyta</taxon>
        <taxon>Spermatophyta</taxon>
        <taxon>Magnoliopsida</taxon>
        <taxon>eudicotyledons</taxon>
        <taxon>Gunneridae</taxon>
        <taxon>Pentapetalae</taxon>
        <taxon>rosids</taxon>
        <taxon>malvids</taxon>
        <taxon>Malvales</taxon>
        <taxon>Malvaceae</taxon>
        <taxon>Grewioideae</taxon>
        <taxon>Apeibeae</taxon>
        <taxon>Corchorus</taxon>
    </lineage>
</organism>
<comment type="subcellular location">
    <subcellularLocation>
        <location evidence="3">Lipid droplet</location>
    </subcellularLocation>
    <subcellularLocation>
        <location evidence="2">Membrane</location>
        <topology evidence="2">Multi-pass membrane protein</topology>
    </subcellularLocation>
</comment>
<evidence type="ECO:0000256" key="1">
    <source>
        <dbReference type="ARBA" id="ARBA00002582"/>
    </source>
</evidence>
<feature type="transmembrane region" description="Helical" evidence="10">
    <location>
        <begin position="39"/>
        <end position="61"/>
    </location>
</feature>
<evidence type="ECO:0000256" key="6">
    <source>
        <dbReference type="ARBA" id="ARBA00022692"/>
    </source>
</evidence>
<name>A0A1R3HAT3_9ROSI</name>
<evidence type="ECO:0000256" key="2">
    <source>
        <dbReference type="ARBA" id="ARBA00004141"/>
    </source>
</evidence>
<evidence type="ECO:0000313" key="11">
    <source>
        <dbReference type="EMBL" id="OMO67431.1"/>
    </source>
</evidence>
<feature type="transmembrane region" description="Helical" evidence="10">
    <location>
        <begin position="73"/>
        <end position="93"/>
    </location>
</feature>
<feature type="compositionally biased region" description="Basic and acidic residues" evidence="9">
    <location>
        <begin position="144"/>
        <end position="158"/>
    </location>
</feature>
<feature type="region of interest" description="Disordered" evidence="9">
    <location>
        <begin position="134"/>
        <end position="191"/>
    </location>
</feature>
<feature type="compositionally biased region" description="Basic and acidic residues" evidence="9">
    <location>
        <begin position="167"/>
        <end position="182"/>
    </location>
</feature>
<dbReference type="OrthoDB" id="1929188at2759"/>
<evidence type="ECO:0000313" key="12">
    <source>
        <dbReference type="Proteomes" id="UP000187203"/>
    </source>
</evidence>
<keyword evidence="12" id="KW-1185">Reference proteome</keyword>
<dbReference type="Pfam" id="PF01277">
    <property type="entry name" value="Oleosin"/>
    <property type="match status" value="1"/>
</dbReference>
<feature type="transmembrane region" description="Helical" evidence="10">
    <location>
        <begin position="99"/>
        <end position="116"/>
    </location>
</feature>
<keyword evidence="7 10" id="KW-1133">Transmembrane helix</keyword>
<evidence type="ECO:0000256" key="4">
    <source>
        <dbReference type="ARBA" id="ARBA00010858"/>
    </source>
</evidence>
<dbReference type="EMBL" id="AWUE01020612">
    <property type="protein sequence ID" value="OMO67431.1"/>
    <property type="molecule type" value="Genomic_DNA"/>
</dbReference>
<dbReference type="GO" id="GO:0050826">
    <property type="term" value="P:response to freezing"/>
    <property type="evidence" value="ECO:0007669"/>
    <property type="project" value="TreeGrafter"/>
</dbReference>
<gene>
    <name evidence="11" type="ORF">COLO4_30152</name>
</gene>
<dbReference type="Proteomes" id="UP000187203">
    <property type="component" value="Unassembled WGS sequence"/>
</dbReference>
<comment type="function">
    <text evidence="1">May have a structural role to stabilize the lipid body during desiccation of the seed by preventing coalescence of the oil. Probably interacts with both lipid and phospholipid moieties of lipid bodies. May also provide recognition signals for specific lipase anchorage in lipolysis during seedling growth.</text>
</comment>
<proteinExistence type="inferred from homology"/>